<dbReference type="InterPro" id="IPR036671">
    <property type="entry name" value="DPH_MB_sf"/>
</dbReference>
<feature type="domain" description="J" evidence="2">
    <location>
        <begin position="2"/>
        <end position="73"/>
    </location>
</feature>
<evidence type="ECO:0000259" key="2">
    <source>
        <dbReference type="PROSITE" id="PS50076"/>
    </source>
</evidence>
<evidence type="ECO:0000313" key="4">
    <source>
        <dbReference type="Proteomes" id="UP000007241"/>
    </source>
</evidence>
<proteinExistence type="predicted"/>
<organism evidence="3 4">
    <name type="scientific">Batrachochytrium dendrobatidis (strain JAM81 / FGSC 10211)</name>
    <name type="common">Frog chytrid fungus</name>
    <dbReference type="NCBI Taxonomy" id="684364"/>
    <lineage>
        <taxon>Eukaryota</taxon>
        <taxon>Fungi</taxon>
        <taxon>Fungi incertae sedis</taxon>
        <taxon>Chytridiomycota</taxon>
        <taxon>Chytridiomycota incertae sedis</taxon>
        <taxon>Chytridiomycetes</taxon>
        <taxon>Rhizophydiales</taxon>
        <taxon>Rhizophydiales incertae sedis</taxon>
        <taxon>Batrachochytrium</taxon>
    </lineage>
</organism>
<dbReference type="OrthoDB" id="445556at2759"/>
<dbReference type="Proteomes" id="UP000007241">
    <property type="component" value="Unassembled WGS sequence"/>
</dbReference>
<dbReference type="Gene3D" id="3.10.660.10">
    <property type="entry name" value="DPH Zinc finger"/>
    <property type="match status" value="1"/>
</dbReference>
<dbReference type="PRINTS" id="PR00625">
    <property type="entry name" value="JDOMAIN"/>
</dbReference>
<dbReference type="PANTHER" id="PTHR45255">
    <property type="entry name" value="DNAJ HOMOLOG SUBFAMILY C MEMBER 24"/>
    <property type="match status" value="1"/>
</dbReference>
<dbReference type="HOGENOM" id="CLU_2183444_0_0_1"/>
<dbReference type="GeneID" id="18238047"/>
<dbReference type="SMART" id="SM00271">
    <property type="entry name" value="DnaJ"/>
    <property type="match status" value="1"/>
</dbReference>
<dbReference type="AlphaFoldDB" id="F4NVV1"/>
<dbReference type="Gene3D" id="1.10.287.110">
    <property type="entry name" value="DnaJ domain"/>
    <property type="match status" value="1"/>
</dbReference>
<keyword evidence="1" id="KW-0862">Zinc</keyword>
<accession>F4NVV1</accession>
<dbReference type="InterPro" id="IPR001623">
    <property type="entry name" value="DnaJ_domain"/>
</dbReference>
<dbReference type="SUPFAM" id="SSF46565">
    <property type="entry name" value="Chaperone J-domain"/>
    <property type="match status" value="1"/>
</dbReference>
<dbReference type="EMBL" id="GL882880">
    <property type="protein sequence ID" value="EGF82717.1"/>
    <property type="molecule type" value="Genomic_DNA"/>
</dbReference>
<dbReference type="PANTHER" id="PTHR45255:SF1">
    <property type="entry name" value="DNAJ HOMOLOG SUBFAMILY C MEMBER 24"/>
    <property type="match status" value="1"/>
</dbReference>
<reference evidence="3 4" key="1">
    <citation type="submission" date="2009-12" db="EMBL/GenBank/DDBJ databases">
        <title>The draft genome of Batrachochytrium dendrobatidis.</title>
        <authorList>
            <consortium name="US DOE Joint Genome Institute (JGI-PGF)"/>
            <person name="Kuo A."/>
            <person name="Salamov A."/>
            <person name="Schmutz J."/>
            <person name="Lucas S."/>
            <person name="Pitluck S."/>
            <person name="Rosenblum E."/>
            <person name="Stajich J."/>
            <person name="Eisen M."/>
            <person name="Grigoriev I.V."/>
        </authorList>
    </citation>
    <scope>NUCLEOTIDE SEQUENCE [LARGE SCALE GENOMIC DNA]</scope>
    <source>
        <strain evidence="4">JAM81 / FGSC 10211</strain>
    </source>
</reference>
<dbReference type="PROSITE" id="PS50076">
    <property type="entry name" value="DNAJ_2"/>
    <property type="match status" value="1"/>
</dbReference>
<gene>
    <name evidence="3" type="ORF">BATDEDRAFT_22811</name>
</gene>
<dbReference type="CDD" id="cd06257">
    <property type="entry name" value="DnaJ"/>
    <property type="match status" value="1"/>
</dbReference>
<evidence type="ECO:0000313" key="3">
    <source>
        <dbReference type="EMBL" id="EGF82717.1"/>
    </source>
</evidence>
<sequence length="109" mass="12169">MNAYLVLGVPSDAPLHVIRAKYMASALELHPDKQPLNQPNDQTSETIVQFQQVNNAWEILRDPVKRKEHDRCGGRFEISVSDLDKDASIDAVECSQCSLFATISTKAEL</sequence>
<dbReference type="InParanoid" id="F4NVV1"/>
<dbReference type="Pfam" id="PF00226">
    <property type="entry name" value="DnaJ"/>
    <property type="match status" value="1"/>
</dbReference>
<dbReference type="RefSeq" id="XP_006676632.1">
    <property type="nucleotide sequence ID" value="XM_006676569.1"/>
</dbReference>
<dbReference type="InterPro" id="IPR036869">
    <property type="entry name" value="J_dom_sf"/>
</dbReference>
<evidence type="ECO:0000256" key="1">
    <source>
        <dbReference type="ARBA" id="ARBA00022833"/>
    </source>
</evidence>
<keyword evidence="4" id="KW-1185">Reference proteome</keyword>
<name>F4NVV1_BATDJ</name>
<protein>
    <recommendedName>
        <fullName evidence="2">J domain-containing protein</fullName>
    </recommendedName>
</protein>
<dbReference type="STRING" id="684364.F4NVV1"/>
<dbReference type="SUPFAM" id="SSF144217">
    <property type="entry name" value="CSL zinc finger"/>
    <property type="match status" value="1"/>
</dbReference>